<gene>
    <name evidence="1" type="ORF">A3C58_02620</name>
</gene>
<evidence type="ECO:0000313" key="2">
    <source>
        <dbReference type="Proteomes" id="UP000178380"/>
    </source>
</evidence>
<reference evidence="1 2" key="1">
    <citation type="journal article" date="2016" name="Nat. Commun.">
        <title>Thousands of microbial genomes shed light on interconnected biogeochemical processes in an aquifer system.</title>
        <authorList>
            <person name="Anantharaman K."/>
            <person name="Brown C.T."/>
            <person name="Hug L.A."/>
            <person name="Sharon I."/>
            <person name="Castelle C.J."/>
            <person name="Probst A.J."/>
            <person name="Thomas B.C."/>
            <person name="Singh A."/>
            <person name="Wilkins M.J."/>
            <person name="Karaoz U."/>
            <person name="Brodie E.L."/>
            <person name="Williams K.H."/>
            <person name="Hubbard S.S."/>
            <person name="Banfield J.F."/>
        </authorList>
    </citation>
    <scope>NUCLEOTIDE SEQUENCE [LARGE SCALE GENOMIC DNA]</scope>
</reference>
<proteinExistence type="predicted"/>
<dbReference type="EMBL" id="MHOR01000029">
    <property type="protein sequence ID" value="OGZ66575.1"/>
    <property type="molecule type" value="Genomic_DNA"/>
</dbReference>
<sequence>MGLKMAKSKERNRAIELRKKGESIKVIAKKIGVSKSSTSIWCRDIILSPMQIQKLHESMVKGGYAGRMKGARMQYERRLKVIKEAEENGKVVINNLSERDLLISFISLYWGEGSKKSRQFAINNSDPKMVQFVIKALRKLWGIKKERFILTIGINKIHQKREREVINYWSKITGMAISQFRKTVFIKAKNKKHYNNFKTHYGTLTVKIKKSSDIYYKTMGLIKGLVESI</sequence>
<organism evidence="1 2">
    <name type="scientific">Candidatus Staskawiczbacteria bacterium RIFCSPHIGHO2_02_FULL_34_10</name>
    <dbReference type="NCBI Taxonomy" id="1802205"/>
    <lineage>
        <taxon>Bacteria</taxon>
        <taxon>Candidatus Staskawicziibacteriota</taxon>
    </lineage>
</organism>
<name>A0A1G2HVT7_9BACT</name>
<dbReference type="Proteomes" id="UP000178380">
    <property type="component" value="Unassembled WGS sequence"/>
</dbReference>
<evidence type="ECO:0000313" key="1">
    <source>
        <dbReference type="EMBL" id="OGZ66575.1"/>
    </source>
</evidence>
<dbReference type="AlphaFoldDB" id="A0A1G2HVT7"/>
<evidence type="ECO:0008006" key="3">
    <source>
        <dbReference type="Google" id="ProtNLM"/>
    </source>
</evidence>
<protein>
    <recommendedName>
        <fullName evidence="3">Resolvase HTH domain-containing protein</fullName>
    </recommendedName>
</protein>
<comment type="caution">
    <text evidence="1">The sequence shown here is derived from an EMBL/GenBank/DDBJ whole genome shotgun (WGS) entry which is preliminary data.</text>
</comment>
<accession>A0A1G2HVT7</accession>
<dbReference type="STRING" id="1802205.A3C58_02620"/>